<evidence type="ECO:0000256" key="5">
    <source>
        <dbReference type="PROSITE-ProRule" id="PRU01248"/>
    </source>
</evidence>
<keyword evidence="4" id="KW-0233">DNA recombination</keyword>
<evidence type="ECO:0000259" key="7">
    <source>
        <dbReference type="PROSITE" id="PS51900"/>
    </source>
</evidence>
<feature type="domain" description="Tyr recombinase" evidence="6">
    <location>
        <begin position="101"/>
        <end position="273"/>
    </location>
</feature>
<dbReference type="RefSeq" id="WP_222579767.1">
    <property type="nucleotide sequence ID" value="NZ_JAHVHU010000008.1"/>
</dbReference>
<dbReference type="GO" id="GO:0015074">
    <property type="term" value="P:DNA integration"/>
    <property type="evidence" value="ECO:0007669"/>
    <property type="project" value="UniProtKB-KW"/>
</dbReference>
<dbReference type="PANTHER" id="PTHR30349:SF64">
    <property type="entry name" value="PROPHAGE INTEGRASE INTD-RELATED"/>
    <property type="match status" value="1"/>
</dbReference>
<evidence type="ECO:0000256" key="2">
    <source>
        <dbReference type="ARBA" id="ARBA00022908"/>
    </source>
</evidence>
<dbReference type="Pfam" id="PF00589">
    <property type="entry name" value="Phage_integrase"/>
    <property type="match status" value="1"/>
</dbReference>
<dbReference type="AlphaFoldDB" id="A0A953L706"/>
<dbReference type="GO" id="GO:0006310">
    <property type="term" value="P:DNA recombination"/>
    <property type="evidence" value="ECO:0007669"/>
    <property type="project" value="UniProtKB-KW"/>
</dbReference>
<dbReference type="Pfam" id="PF13495">
    <property type="entry name" value="Phage_int_SAM_4"/>
    <property type="match status" value="1"/>
</dbReference>
<evidence type="ECO:0000313" key="8">
    <source>
        <dbReference type="EMBL" id="MBY5958227.1"/>
    </source>
</evidence>
<evidence type="ECO:0000259" key="6">
    <source>
        <dbReference type="PROSITE" id="PS51898"/>
    </source>
</evidence>
<keyword evidence="2" id="KW-0229">DNA integration</keyword>
<dbReference type="InterPro" id="IPR004107">
    <property type="entry name" value="Integrase_SAM-like_N"/>
</dbReference>
<gene>
    <name evidence="8" type="ORF">KUV50_08805</name>
</gene>
<comment type="similarity">
    <text evidence="1">Belongs to the 'phage' integrase family.</text>
</comment>
<dbReference type="Gene3D" id="1.10.150.130">
    <property type="match status" value="1"/>
</dbReference>
<dbReference type="InterPro" id="IPR044068">
    <property type="entry name" value="CB"/>
</dbReference>
<dbReference type="InterPro" id="IPR013762">
    <property type="entry name" value="Integrase-like_cat_sf"/>
</dbReference>
<comment type="caution">
    <text evidence="8">The sequence shown here is derived from an EMBL/GenBank/DDBJ whole genome shotgun (WGS) entry which is preliminary data.</text>
</comment>
<dbReference type="SUPFAM" id="SSF56349">
    <property type="entry name" value="DNA breaking-rejoining enzymes"/>
    <property type="match status" value="1"/>
</dbReference>
<reference evidence="8" key="1">
    <citation type="submission" date="2021-06" db="EMBL/GenBank/DDBJ databases">
        <title>44 bacteria genomes isolated from Dapeng, Shenzhen.</title>
        <authorList>
            <person name="Zheng W."/>
            <person name="Yu S."/>
            <person name="Huang Y."/>
        </authorList>
    </citation>
    <scope>NUCLEOTIDE SEQUENCE</scope>
    <source>
        <strain evidence="8">DP5N28-2</strain>
    </source>
</reference>
<dbReference type="Proteomes" id="UP000753961">
    <property type="component" value="Unassembled WGS sequence"/>
</dbReference>
<keyword evidence="3 5" id="KW-0238">DNA-binding</keyword>
<feature type="domain" description="Core-binding (CB)" evidence="7">
    <location>
        <begin position="1"/>
        <end position="84"/>
    </location>
</feature>
<dbReference type="Gene3D" id="1.10.443.10">
    <property type="entry name" value="Intergrase catalytic core"/>
    <property type="match status" value="1"/>
</dbReference>
<evidence type="ECO:0000256" key="4">
    <source>
        <dbReference type="ARBA" id="ARBA00023172"/>
    </source>
</evidence>
<dbReference type="InterPro" id="IPR011010">
    <property type="entry name" value="DNA_brk_join_enz"/>
</dbReference>
<keyword evidence="9" id="KW-1185">Reference proteome</keyword>
<evidence type="ECO:0000313" key="9">
    <source>
        <dbReference type="Proteomes" id="UP000753961"/>
    </source>
</evidence>
<dbReference type="EMBL" id="JAHVHU010000008">
    <property type="protein sequence ID" value="MBY5958227.1"/>
    <property type="molecule type" value="Genomic_DNA"/>
</dbReference>
<evidence type="ECO:0000256" key="3">
    <source>
        <dbReference type="ARBA" id="ARBA00023125"/>
    </source>
</evidence>
<dbReference type="InterPro" id="IPR050090">
    <property type="entry name" value="Tyrosine_recombinase_XerCD"/>
</dbReference>
<dbReference type="GO" id="GO:0003677">
    <property type="term" value="F:DNA binding"/>
    <property type="evidence" value="ECO:0007669"/>
    <property type="project" value="UniProtKB-UniRule"/>
</dbReference>
<dbReference type="InterPro" id="IPR010998">
    <property type="entry name" value="Integrase_recombinase_N"/>
</dbReference>
<dbReference type="PANTHER" id="PTHR30349">
    <property type="entry name" value="PHAGE INTEGRASE-RELATED"/>
    <property type="match status" value="1"/>
</dbReference>
<name>A0A953L706_9BACT</name>
<sequence>MRNREFLQEYKKKLRSCRYAANTVNTYLHCVKPFLREFESRELEEISEREVTQFINRYRSEKQISESYESHMLTAIKKLFHLVFNKEMELRKISKSNLKRNLPLHIDNREIKRMIDSSPNLKHQCIIGLLYSAGLRVEEVINLKNSAVDFTDQQIHMRNPKTKKERSLPLSPYLIPYLKSYRRSYSNERPVFEGYKNDVLCPRTVQQIVGSTARLADIEQDVSPTMLRNSFAIHHLQAGTRPEVVRKLLGLGSEQSIHKYILVANQEGERMKSPLD</sequence>
<dbReference type="PROSITE" id="PS51898">
    <property type="entry name" value="TYR_RECOMBINASE"/>
    <property type="match status" value="1"/>
</dbReference>
<accession>A0A953L706</accession>
<protein>
    <submittedName>
        <fullName evidence="8">Site-specific integrase</fullName>
    </submittedName>
</protein>
<organism evidence="8 9">
    <name type="scientific">Membranihabitans marinus</name>
    <dbReference type="NCBI Taxonomy" id="1227546"/>
    <lineage>
        <taxon>Bacteria</taxon>
        <taxon>Pseudomonadati</taxon>
        <taxon>Bacteroidota</taxon>
        <taxon>Saprospiria</taxon>
        <taxon>Saprospirales</taxon>
        <taxon>Saprospiraceae</taxon>
        <taxon>Membranihabitans</taxon>
    </lineage>
</organism>
<dbReference type="PROSITE" id="PS51900">
    <property type="entry name" value="CB"/>
    <property type="match status" value="1"/>
</dbReference>
<dbReference type="InterPro" id="IPR002104">
    <property type="entry name" value="Integrase_catalytic"/>
</dbReference>
<proteinExistence type="inferred from homology"/>
<evidence type="ECO:0000256" key="1">
    <source>
        <dbReference type="ARBA" id="ARBA00008857"/>
    </source>
</evidence>